<evidence type="ECO:0008006" key="3">
    <source>
        <dbReference type="Google" id="ProtNLM"/>
    </source>
</evidence>
<reference evidence="1 2" key="1">
    <citation type="submission" date="2023-10" db="EMBL/GenBank/DDBJ databases">
        <title>Noviherbaspirillum sp. CPCC 100848 genome assembly.</title>
        <authorList>
            <person name="Li X.Y."/>
            <person name="Fang X.M."/>
        </authorList>
    </citation>
    <scope>NUCLEOTIDE SEQUENCE [LARGE SCALE GENOMIC DNA]</scope>
    <source>
        <strain evidence="1 2">CPCC 100848</strain>
    </source>
</reference>
<proteinExistence type="predicted"/>
<name>A0ABU6JIS0_9BURK</name>
<organism evidence="1 2">
    <name type="scientific">Noviherbaspirillum album</name>
    <dbReference type="NCBI Taxonomy" id="3080276"/>
    <lineage>
        <taxon>Bacteria</taxon>
        <taxon>Pseudomonadati</taxon>
        <taxon>Pseudomonadota</taxon>
        <taxon>Betaproteobacteria</taxon>
        <taxon>Burkholderiales</taxon>
        <taxon>Oxalobacteraceae</taxon>
        <taxon>Noviherbaspirillum</taxon>
    </lineage>
</organism>
<keyword evidence="2" id="KW-1185">Reference proteome</keyword>
<protein>
    <recommendedName>
        <fullName evidence="3">WYL domain-containing protein</fullName>
    </recommendedName>
</protein>
<evidence type="ECO:0000313" key="1">
    <source>
        <dbReference type="EMBL" id="MEC4723579.1"/>
    </source>
</evidence>
<accession>A0ABU6JIS0</accession>
<sequence>MSSIIEQAIAQKLKLKLYYAACSRIVEPYAFGLDTEGQPVPLCFQNEAQKNVHRMGNWCAVRPKELASIKMLEESFTRIQSGYIRNHPAFHTVLIQV</sequence>
<comment type="caution">
    <text evidence="1">The sequence shown here is derived from an EMBL/GenBank/DDBJ whole genome shotgun (WGS) entry which is preliminary data.</text>
</comment>
<dbReference type="RefSeq" id="WP_326510190.1">
    <property type="nucleotide sequence ID" value="NZ_JAWIIV010000061.1"/>
</dbReference>
<gene>
    <name evidence="1" type="ORF">RY831_31045</name>
</gene>
<dbReference type="EMBL" id="JAWIIV010000061">
    <property type="protein sequence ID" value="MEC4723579.1"/>
    <property type="molecule type" value="Genomic_DNA"/>
</dbReference>
<evidence type="ECO:0000313" key="2">
    <source>
        <dbReference type="Proteomes" id="UP001352263"/>
    </source>
</evidence>
<dbReference type="Proteomes" id="UP001352263">
    <property type="component" value="Unassembled WGS sequence"/>
</dbReference>